<evidence type="ECO:0000256" key="10">
    <source>
        <dbReference type="SAM" id="MobiDB-lite"/>
    </source>
</evidence>
<dbReference type="InterPro" id="IPR003323">
    <property type="entry name" value="OTU_dom"/>
</dbReference>
<evidence type="ECO:0000313" key="12">
    <source>
        <dbReference type="EMBL" id="CDO92907.1"/>
    </source>
</evidence>
<evidence type="ECO:0000256" key="8">
    <source>
        <dbReference type="ARBA" id="ARBA00022833"/>
    </source>
</evidence>
<dbReference type="InterPro" id="IPR057766">
    <property type="entry name" value="Znf-C2H2_OTU1-like_C"/>
</dbReference>
<gene>
    <name evidence="12" type="ORF">KLDO_g1216</name>
</gene>
<dbReference type="OrthoDB" id="65596at2759"/>
<keyword evidence="5 9" id="KW-0833">Ubl conjugation pathway</keyword>
<dbReference type="EMBL" id="CCBQ010000019">
    <property type="protein sequence ID" value="CDO92907.1"/>
    <property type="molecule type" value="Genomic_DNA"/>
</dbReference>
<dbReference type="InterPro" id="IPR013087">
    <property type="entry name" value="Znf_C2H2_type"/>
</dbReference>
<dbReference type="PROSITE" id="PS50802">
    <property type="entry name" value="OTU"/>
    <property type="match status" value="1"/>
</dbReference>
<dbReference type="InterPro" id="IPR038765">
    <property type="entry name" value="Papain-like_cys_pep_sf"/>
</dbReference>
<feature type="domain" description="OTU" evidence="11">
    <location>
        <begin position="124"/>
        <end position="245"/>
    </location>
</feature>
<keyword evidence="13" id="KW-1185">Reference proteome</keyword>
<dbReference type="GO" id="GO:0005634">
    <property type="term" value="C:nucleus"/>
    <property type="evidence" value="ECO:0007669"/>
    <property type="project" value="TreeGrafter"/>
</dbReference>
<keyword evidence="4" id="KW-0863">Zinc-finger</keyword>
<evidence type="ECO:0000256" key="3">
    <source>
        <dbReference type="ARBA" id="ARBA00022723"/>
    </source>
</evidence>
<feature type="region of interest" description="Disordered" evidence="10">
    <location>
        <begin position="85"/>
        <end position="113"/>
    </location>
</feature>
<evidence type="ECO:0000313" key="13">
    <source>
        <dbReference type="Proteomes" id="UP000031516"/>
    </source>
</evidence>
<keyword evidence="2" id="KW-0645">Protease</keyword>
<dbReference type="CDD" id="cd22745">
    <property type="entry name" value="OTU_OTU1"/>
    <property type="match status" value="1"/>
</dbReference>
<dbReference type="Pfam" id="PF21403">
    <property type="entry name" value="OTU1_UBXL"/>
    <property type="match status" value="1"/>
</dbReference>
<dbReference type="PANTHER" id="PTHR13312:SF0">
    <property type="entry name" value="UBIQUITIN THIOESTERASE OTU1"/>
    <property type="match status" value="1"/>
</dbReference>
<comment type="catalytic activity">
    <reaction evidence="1 9">
        <text>Thiol-dependent hydrolysis of ester, thioester, amide, peptide and isopeptide bonds formed by the C-terminal Gly of ubiquitin (a 76-residue protein attached to proteins as an intracellular targeting signal).</text>
        <dbReference type="EC" id="3.4.19.12"/>
    </reaction>
</comment>
<dbReference type="Proteomes" id="UP000031516">
    <property type="component" value="Unassembled WGS sequence"/>
</dbReference>
<dbReference type="GO" id="GO:0005829">
    <property type="term" value="C:cytosol"/>
    <property type="evidence" value="ECO:0007669"/>
    <property type="project" value="TreeGrafter"/>
</dbReference>
<evidence type="ECO:0000256" key="6">
    <source>
        <dbReference type="ARBA" id="ARBA00022801"/>
    </source>
</evidence>
<comment type="caution">
    <text evidence="12">The sequence shown here is derived from an EMBL/GenBank/DDBJ whole genome shotgun (WGS) entry which is preliminary data.</text>
</comment>
<organism evidence="12 13">
    <name type="scientific">Kluyveromyces dobzhanskii CBS 2104</name>
    <dbReference type="NCBI Taxonomy" id="1427455"/>
    <lineage>
        <taxon>Eukaryota</taxon>
        <taxon>Fungi</taxon>
        <taxon>Dikarya</taxon>
        <taxon>Ascomycota</taxon>
        <taxon>Saccharomycotina</taxon>
        <taxon>Saccharomycetes</taxon>
        <taxon>Saccharomycetales</taxon>
        <taxon>Saccharomycetaceae</taxon>
        <taxon>Kluyveromyces</taxon>
    </lineage>
</organism>
<dbReference type="Gene3D" id="3.90.70.80">
    <property type="match status" value="1"/>
</dbReference>
<name>A0A0A8L1I8_9SACH</name>
<dbReference type="Gene3D" id="3.10.20.90">
    <property type="entry name" value="Phosphatidylinositol 3-kinase Catalytic Subunit, Chain A, domain 1"/>
    <property type="match status" value="1"/>
</dbReference>
<dbReference type="EC" id="3.4.19.12" evidence="9"/>
<keyword evidence="8" id="KW-0862">Zinc</keyword>
<evidence type="ECO:0000256" key="1">
    <source>
        <dbReference type="ARBA" id="ARBA00000707"/>
    </source>
</evidence>
<evidence type="ECO:0000256" key="4">
    <source>
        <dbReference type="ARBA" id="ARBA00022771"/>
    </source>
</evidence>
<keyword evidence="3" id="KW-0479">Metal-binding</keyword>
<evidence type="ECO:0000256" key="2">
    <source>
        <dbReference type="ARBA" id="ARBA00022670"/>
    </source>
</evidence>
<dbReference type="GO" id="GO:0016579">
    <property type="term" value="P:protein deubiquitination"/>
    <property type="evidence" value="ECO:0007669"/>
    <property type="project" value="TreeGrafter"/>
</dbReference>
<protein>
    <recommendedName>
        <fullName evidence="9">Ubiquitin thioesterase OTU</fullName>
        <ecNumber evidence="9">3.4.19.12</ecNumber>
    </recommendedName>
</protein>
<dbReference type="MEROPS" id="C85.006"/>
<reference evidence="12 13" key="1">
    <citation type="submission" date="2014-03" db="EMBL/GenBank/DDBJ databases">
        <title>The genome of Kluyveromyces dobzhanskii.</title>
        <authorList>
            <person name="Nystedt B."/>
            <person name="Astrom S."/>
        </authorList>
    </citation>
    <scope>NUCLEOTIDE SEQUENCE [LARGE SCALE GENOMIC DNA]</scope>
    <source>
        <strain evidence="12 13">CBS 2104</strain>
    </source>
</reference>
<dbReference type="AlphaFoldDB" id="A0A0A8L1I8"/>
<dbReference type="GO" id="GO:0036503">
    <property type="term" value="P:ERAD pathway"/>
    <property type="evidence" value="ECO:0007669"/>
    <property type="project" value="TreeGrafter"/>
</dbReference>
<sequence>MRIKVSFPGKGDKVLTIEAECDLETLQGLILSTSEDDILLEGIRYGFPPQSVTFKGNENKTLEQLGISNGEKIIVNLTEVGKPVATSPMKHPDASQVHKQGNQKDSKASGASSKGVWIDSRRLLQVHDVPDDNSCLFHAISYAVYKDISLSSEIRRIVAAAVRKDTIKYSDAILGRPNHEYSEWILKPTSWGGGIEIAILSNHLKYAIYVLDVDACKYEKFNEQLYDQFIIIAYNGVHYDTVEILDGSYHQTVFDIREKDSQFLLQETLKVAREMKREGKTFNTTRDSILCNTCGTTLIGEREVSKHAEKTGHVDFRQK</sequence>
<evidence type="ECO:0000259" key="11">
    <source>
        <dbReference type="PROSITE" id="PS50802"/>
    </source>
</evidence>
<comment type="subcellular location">
    <subcellularLocation>
        <location evidence="9">Cytoplasm</location>
    </subcellularLocation>
</comment>
<evidence type="ECO:0000256" key="5">
    <source>
        <dbReference type="ARBA" id="ARBA00022786"/>
    </source>
</evidence>
<proteinExistence type="predicted"/>
<accession>A0A0A8L1I8</accession>
<evidence type="ECO:0000256" key="7">
    <source>
        <dbReference type="ARBA" id="ARBA00022807"/>
    </source>
</evidence>
<dbReference type="SUPFAM" id="SSF54001">
    <property type="entry name" value="Cysteine proteinases"/>
    <property type="match status" value="1"/>
</dbReference>
<dbReference type="Pfam" id="PF24560">
    <property type="entry name" value="zf-C2H2_OTU1_C"/>
    <property type="match status" value="1"/>
</dbReference>
<dbReference type="Pfam" id="PF02338">
    <property type="entry name" value="OTU"/>
    <property type="match status" value="1"/>
</dbReference>
<dbReference type="InterPro" id="IPR048857">
    <property type="entry name" value="OTU1_Ubl"/>
</dbReference>
<comment type="function">
    <text evidence="9">Hydrolase that can remove conjugated ubiquitin from proteins and may therefore play an important regulatory role at the level of protein turnover by preventing degradation.</text>
</comment>
<dbReference type="GO" id="GO:0030968">
    <property type="term" value="P:endoplasmic reticulum unfolded protein response"/>
    <property type="evidence" value="ECO:0007669"/>
    <property type="project" value="TreeGrafter"/>
</dbReference>
<dbReference type="PROSITE" id="PS00028">
    <property type="entry name" value="ZINC_FINGER_C2H2_1"/>
    <property type="match status" value="1"/>
</dbReference>
<evidence type="ECO:0000256" key="9">
    <source>
        <dbReference type="RuleBase" id="RU367104"/>
    </source>
</evidence>
<keyword evidence="6 9" id="KW-0378">Hydrolase</keyword>
<dbReference type="GO" id="GO:0004843">
    <property type="term" value="F:cysteine-type deubiquitinase activity"/>
    <property type="evidence" value="ECO:0007669"/>
    <property type="project" value="UniProtKB-UniRule"/>
</dbReference>
<dbReference type="PANTHER" id="PTHR13312">
    <property type="entry name" value="HIV-INDUCED PROTEIN-7-LIKE PROTEASE"/>
    <property type="match status" value="1"/>
</dbReference>
<keyword evidence="7 9" id="KW-0788">Thiol protease</keyword>
<keyword evidence="9" id="KW-0963">Cytoplasm</keyword>